<dbReference type="EMBL" id="JAUOEM010000002">
    <property type="protein sequence ID" value="MDO5987142.1"/>
    <property type="molecule type" value="Genomic_DNA"/>
</dbReference>
<sequence>MKDINSRTMTVSLKVTAFEKMRYNKIASSNNVSLSKWAASILSTYQNAYGELKINSYREEELQNEIDSLKKEINLLKALNNFLKTQVDSQKNGIRF</sequence>
<dbReference type="Proteomes" id="UP001176891">
    <property type="component" value="Unassembled WGS sequence"/>
</dbReference>
<name>A0ABT8X070_9FLAO</name>
<feature type="coiled-coil region" evidence="1">
    <location>
        <begin position="52"/>
        <end position="86"/>
    </location>
</feature>
<evidence type="ECO:0000313" key="2">
    <source>
        <dbReference type="EMBL" id="MDO5987142.1"/>
    </source>
</evidence>
<protein>
    <recommendedName>
        <fullName evidence="4">Mobilization protein</fullName>
    </recommendedName>
</protein>
<gene>
    <name evidence="2" type="ORF">Q4Q39_07015</name>
</gene>
<accession>A0ABT8X070</accession>
<organism evidence="2 3">
    <name type="scientific">Flavivirga amylovorans</name>
    <dbReference type="NCBI Taxonomy" id="870486"/>
    <lineage>
        <taxon>Bacteria</taxon>
        <taxon>Pseudomonadati</taxon>
        <taxon>Bacteroidota</taxon>
        <taxon>Flavobacteriia</taxon>
        <taxon>Flavobacteriales</taxon>
        <taxon>Flavobacteriaceae</taxon>
        <taxon>Flavivirga</taxon>
    </lineage>
</organism>
<dbReference type="RefSeq" id="WP_303281687.1">
    <property type="nucleotide sequence ID" value="NZ_BAABCZ010000005.1"/>
</dbReference>
<proteinExistence type="predicted"/>
<comment type="caution">
    <text evidence="2">The sequence shown here is derived from an EMBL/GenBank/DDBJ whole genome shotgun (WGS) entry which is preliminary data.</text>
</comment>
<reference evidence="2" key="1">
    <citation type="submission" date="2023-07" db="EMBL/GenBank/DDBJ databases">
        <title>Two novel species in the genus Flavivirga.</title>
        <authorList>
            <person name="Kwon K."/>
        </authorList>
    </citation>
    <scope>NUCLEOTIDE SEQUENCE</scope>
    <source>
        <strain evidence="2">KACC 14157</strain>
    </source>
</reference>
<keyword evidence="3" id="KW-1185">Reference proteome</keyword>
<evidence type="ECO:0000313" key="3">
    <source>
        <dbReference type="Proteomes" id="UP001176891"/>
    </source>
</evidence>
<evidence type="ECO:0008006" key="4">
    <source>
        <dbReference type="Google" id="ProtNLM"/>
    </source>
</evidence>
<keyword evidence="1" id="KW-0175">Coiled coil</keyword>
<evidence type="ECO:0000256" key="1">
    <source>
        <dbReference type="SAM" id="Coils"/>
    </source>
</evidence>